<keyword evidence="2" id="KW-1185">Reference proteome</keyword>
<accession>A0AAD8N077</accession>
<reference evidence="1" key="1">
    <citation type="submission" date="2023-02" db="EMBL/GenBank/DDBJ databases">
        <title>Genome of toxic invasive species Heracleum sosnowskyi carries increased number of genes despite the absence of recent whole-genome duplications.</title>
        <authorList>
            <person name="Schelkunov M."/>
            <person name="Shtratnikova V."/>
            <person name="Makarenko M."/>
            <person name="Klepikova A."/>
            <person name="Omelchenko D."/>
            <person name="Novikova G."/>
            <person name="Obukhova E."/>
            <person name="Bogdanov V."/>
            <person name="Penin A."/>
            <person name="Logacheva M."/>
        </authorList>
    </citation>
    <scope>NUCLEOTIDE SEQUENCE</scope>
    <source>
        <strain evidence="1">Hsosn_3</strain>
        <tissue evidence="1">Leaf</tissue>
    </source>
</reference>
<dbReference type="EMBL" id="JAUIZM010000003">
    <property type="protein sequence ID" value="KAK1391291.1"/>
    <property type="molecule type" value="Genomic_DNA"/>
</dbReference>
<proteinExistence type="predicted"/>
<dbReference type="Proteomes" id="UP001237642">
    <property type="component" value="Unassembled WGS sequence"/>
</dbReference>
<name>A0AAD8N077_9APIA</name>
<evidence type="ECO:0000313" key="2">
    <source>
        <dbReference type="Proteomes" id="UP001237642"/>
    </source>
</evidence>
<gene>
    <name evidence="1" type="ORF">POM88_010347</name>
</gene>
<evidence type="ECO:0000313" key="1">
    <source>
        <dbReference type="EMBL" id="KAK1391291.1"/>
    </source>
</evidence>
<protein>
    <submittedName>
        <fullName evidence="1">Uncharacterized protein</fullName>
    </submittedName>
</protein>
<reference evidence="1" key="2">
    <citation type="submission" date="2023-05" db="EMBL/GenBank/DDBJ databases">
        <authorList>
            <person name="Schelkunov M.I."/>
        </authorList>
    </citation>
    <scope>NUCLEOTIDE SEQUENCE</scope>
    <source>
        <strain evidence="1">Hsosn_3</strain>
        <tissue evidence="1">Leaf</tissue>
    </source>
</reference>
<dbReference type="AlphaFoldDB" id="A0AAD8N077"/>
<comment type="caution">
    <text evidence="1">The sequence shown here is derived from an EMBL/GenBank/DDBJ whole genome shotgun (WGS) entry which is preliminary data.</text>
</comment>
<sequence length="191" mass="21675">MRVNLDRSFDDEIESRLPPALKIAGSGALGAGTPKSKGSDDMFRDDIFGLSYWSTEIGGICRFKKHFAGGYSKDVVPCHKVPAPVRDEIKEFMGKKKELKSIKTMEYLVSLQENLCIGQPATTEDQKDVIIAFDLTLEQFKQVPFPPNKYQFRFLNNLGQRLSIEDYSESLVNVWLMKYCGAERTWYKAAS</sequence>
<organism evidence="1 2">
    <name type="scientific">Heracleum sosnowskyi</name>
    <dbReference type="NCBI Taxonomy" id="360622"/>
    <lineage>
        <taxon>Eukaryota</taxon>
        <taxon>Viridiplantae</taxon>
        <taxon>Streptophyta</taxon>
        <taxon>Embryophyta</taxon>
        <taxon>Tracheophyta</taxon>
        <taxon>Spermatophyta</taxon>
        <taxon>Magnoliopsida</taxon>
        <taxon>eudicotyledons</taxon>
        <taxon>Gunneridae</taxon>
        <taxon>Pentapetalae</taxon>
        <taxon>asterids</taxon>
        <taxon>campanulids</taxon>
        <taxon>Apiales</taxon>
        <taxon>Apiaceae</taxon>
        <taxon>Apioideae</taxon>
        <taxon>apioid superclade</taxon>
        <taxon>Tordylieae</taxon>
        <taxon>Tordyliinae</taxon>
        <taxon>Heracleum</taxon>
    </lineage>
</organism>